<evidence type="ECO:0000256" key="7">
    <source>
        <dbReference type="ARBA" id="ARBA00023136"/>
    </source>
</evidence>
<dbReference type="AlphaFoldDB" id="A0A5B8XHL0"/>
<evidence type="ECO:0000256" key="1">
    <source>
        <dbReference type="ARBA" id="ARBA00004370"/>
    </source>
</evidence>
<dbReference type="GO" id="GO:0016020">
    <property type="term" value="C:membrane"/>
    <property type="evidence" value="ECO:0007669"/>
    <property type="project" value="UniProtKB-SubCell"/>
</dbReference>
<evidence type="ECO:0000256" key="3">
    <source>
        <dbReference type="ARBA" id="ARBA00022692"/>
    </source>
</evidence>
<dbReference type="InterPro" id="IPR001901">
    <property type="entry name" value="Translocase_SecE/Sec61-g"/>
</dbReference>
<organism evidence="9 10">
    <name type="scientific">Candidatus Deianiraea vastatrix</name>
    <dbReference type="NCBI Taxonomy" id="2163644"/>
    <lineage>
        <taxon>Bacteria</taxon>
        <taxon>Pseudomonadati</taxon>
        <taxon>Pseudomonadota</taxon>
        <taxon>Alphaproteobacteria</taxon>
        <taxon>Rickettsiales</taxon>
        <taxon>Candidatus Deianiraeaceae</taxon>
        <taxon>Candidatus Deianiraea</taxon>
    </lineage>
</organism>
<sequence>MSFISNVKNELLKIKTPTKSEVIQSSIMLIVVLFVTAILLSLLDYLLSFISLLFS</sequence>
<dbReference type="InterPro" id="IPR005807">
    <property type="entry name" value="SecE_bac"/>
</dbReference>
<evidence type="ECO:0000256" key="8">
    <source>
        <dbReference type="SAM" id="Phobius"/>
    </source>
</evidence>
<reference evidence="9 10" key="1">
    <citation type="journal article" date="2019" name="ISME J.">
        <title>Deianiraea, an extracellular bacterium associated with the ciliate Paramecium, suggests an alternative scenario for the evolution of Rickettsiales.</title>
        <authorList>
            <person name="Castelli M."/>
            <person name="Sabaneyeva E."/>
            <person name="Lanzoni O."/>
            <person name="Lebedeva N."/>
            <person name="Floriano A.M."/>
            <person name="Gaiarsa S."/>
            <person name="Benken K."/>
            <person name="Modeo L."/>
            <person name="Bandi C."/>
            <person name="Potekhin A."/>
            <person name="Sassera D."/>
            <person name="Petroni G."/>
        </authorList>
    </citation>
    <scope>NUCLEOTIDE SEQUENCE [LARGE SCALE GENOMIC DNA]</scope>
    <source>
        <strain evidence="9">CyL4-1</strain>
    </source>
</reference>
<keyword evidence="6" id="KW-0811">Translocation</keyword>
<dbReference type="Gene3D" id="1.20.5.1030">
    <property type="entry name" value="Preprotein translocase secy subunit"/>
    <property type="match status" value="1"/>
</dbReference>
<name>A0A5B8XHL0_9RICK</name>
<proteinExistence type="predicted"/>
<dbReference type="RefSeq" id="WP_146820568.1">
    <property type="nucleotide sequence ID" value="NZ_CP029077.1"/>
</dbReference>
<evidence type="ECO:0000313" key="9">
    <source>
        <dbReference type="EMBL" id="QED23287.1"/>
    </source>
</evidence>
<dbReference type="GO" id="GO:0009306">
    <property type="term" value="P:protein secretion"/>
    <property type="evidence" value="ECO:0007669"/>
    <property type="project" value="InterPro"/>
</dbReference>
<evidence type="ECO:0000256" key="6">
    <source>
        <dbReference type="ARBA" id="ARBA00023010"/>
    </source>
</evidence>
<dbReference type="GO" id="GO:0006605">
    <property type="term" value="P:protein targeting"/>
    <property type="evidence" value="ECO:0007669"/>
    <property type="project" value="InterPro"/>
</dbReference>
<dbReference type="NCBIfam" id="TIGR00964">
    <property type="entry name" value="secE_bact"/>
    <property type="match status" value="1"/>
</dbReference>
<keyword evidence="10" id="KW-1185">Reference proteome</keyword>
<dbReference type="InterPro" id="IPR038379">
    <property type="entry name" value="SecE_sf"/>
</dbReference>
<evidence type="ECO:0000256" key="5">
    <source>
        <dbReference type="ARBA" id="ARBA00022989"/>
    </source>
</evidence>
<keyword evidence="3 8" id="KW-0812">Transmembrane</keyword>
<evidence type="ECO:0000313" key="10">
    <source>
        <dbReference type="Proteomes" id="UP000321934"/>
    </source>
</evidence>
<feature type="transmembrane region" description="Helical" evidence="8">
    <location>
        <begin position="27"/>
        <end position="54"/>
    </location>
</feature>
<keyword evidence="5 8" id="KW-1133">Transmembrane helix</keyword>
<dbReference type="EMBL" id="CP029077">
    <property type="protein sequence ID" value="QED23287.1"/>
    <property type="molecule type" value="Genomic_DNA"/>
</dbReference>
<keyword evidence="4" id="KW-0653">Protein transport</keyword>
<dbReference type="Proteomes" id="UP000321934">
    <property type="component" value="Chromosome"/>
</dbReference>
<dbReference type="Pfam" id="PF00584">
    <property type="entry name" value="SecE"/>
    <property type="match status" value="1"/>
</dbReference>
<dbReference type="GO" id="GO:0008320">
    <property type="term" value="F:protein transmembrane transporter activity"/>
    <property type="evidence" value="ECO:0007669"/>
    <property type="project" value="InterPro"/>
</dbReference>
<evidence type="ECO:0000256" key="2">
    <source>
        <dbReference type="ARBA" id="ARBA00022448"/>
    </source>
</evidence>
<evidence type="ECO:0000256" key="4">
    <source>
        <dbReference type="ARBA" id="ARBA00022927"/>
    </source>
</evidence>
<comment type="subcellular location">
    <subcellularLocation>
        <location evidence="1">Membrane</location>
    </subcellularLocation>
</comment>
<keyword evidence="7 8" id="KW-0472">Membrane</keyword>
<protein>
    <submittedName>
        <fullName evidence="9">Preprotein translocase subunit SecE</fullName>
    </submittedName>
</protein>
<accession>A0A5B8XHL0</accession>
<gene>
    <name evidence="9" type="ORF">Deia_00488</name>
</gene>
<keyword evidence="2" id="KW-0813">Transport</keyword>
<dbReference type="GO" id="GO:0006886">
    <property type="term" value="P:intracellular protein transport"/>
    <property type="evidence" value="ECO:0007669"/>
    <property type="project" value="InterPro"/>
</dbReference>